<evidence type="ECO:0000256" key="1">
    <source>
        <dbReference type="ARBA" id="ARBA00004496"/>
    </source>
</evidence>
<dbReference type="GO" id="GO:0005737">
    <property type="term" value="C:cytoplasm"/>
    <property type="evidence" value="ECO:0007669"/>
    <property type="project" value="UniProtKB-SubCell"/>
</dbReference>
<dbReference type="AlphaFoldDB" id="A0A1D6LN85"/>
<dbReference type="PANTHER" id="PTHR21162:SF0">
    <property type="entry name" value="P53 AND DNA DAMAGE-REGULATED PROTEIN 1"/>
    <property type="match status" value="1"/>
</dbReference>
<keyword evidence="2" id="KW-0963">Cytoplasm</keyword>
<dbReference type="CDD" id="cd22860">
    <property type="entry name" value="PDRG1"/>
    <property type="match status" value="1"/>
</dbReference>
<protein>
    <submittedName>
        <fullName evidence="5">Uncharacterized protein</fullName>
    </submittedName>
</protein>
<comment type="subcellular location">
    <subcellularLocation>
        <location evidence="1">Cytoplasm</location>
    </subcellularLocation>
</comment>
<dbReference type="PANTHER" id="PTHR21162">
    <property type="entry name" value="P53 AND DNA DAMAGE-REGULATED PROTEIN"/>
    <property type="match status" value="1"/>
</dbReference>
<evidence type="ECO:0000256" key="3">
    <source>
        <dbReference type="ARBA" id="ARBA00023186"/>
    </source>
</evidence>
<dbReference type="InParanoid" id="A0A1D6LN85"/>
<keyword evidence="3" id="KW-0143">Chaperone</keyword>
<organism evidence="5">
    <name type="scientific">Zea mays</name>
    <name type="common">Maize</name>
    <dbReference type="NCBI Taxonomy" id="4577"/>
    <lineage>
        <taxon>Eukaryota</taxon>
        <taxon>Viridiplantae</taxon>
        <taxon>Streptophyta</taxon>
        <taxon>Embryophyta</taxon>
        <taxon>Tracheophyta</taxon>
        <taxon>Spermatophyta</taxon>
        <taxon>Magnoliopsida</taxon>
        <taxon>Liliopsida</taxon>
        <taxon>Poales</taxon>
        <taxon>Poaceae</taxon>
        <taxon>PACMAD clade</taxon>
        <taxon>Panicoideae</taxon>
        <taxon>Andropogonodae</taxon>
        <taxon>Andropogoneae</taxon>
        <taxon>Tripsacinae</taxon>
        <taxon>Zea</taxon>
    </lineage>
</organism>
<name>A0A1D6LN85_MAIZE</name>
<evidence type="ECO:0000313" key="5">
    <source>
        <dbReference type="EMBL" id="AQK81024.1"/>
    </source>
</evidence>
<sequence length="420" mass="46577">MDPNMKQLQEALVDIETDAEKVLLARHQLVENDKIRNGNREALTALRKQARTSKTSVPSPFEVIMKEMEGSSGKQLIKEICPTCGDHDPKEHTWLMFPGSDMFSRVPFHVAHTVVEKDQERLDLDTKKLQSFVKEKSLVIAEKGALAGRFGADTVKSLVSLTDTTKSTREGGECVVPDDELGVVKGSQSVVVMFETEVKIVPNNFAIVIVVKSFGTSVTSATEICLPILVPHAQAHATALESREVIAVEALKQANDEHVQKLIEAYLVTHNQRRALRIQEPASSNPVQPMRAKDLQILEGHPVCIRGDKKTWELPEGAIVLEGIPVFPQAMDKQEHPESSQDPPPELFEPLTMKKIPAPSLEVKEEAASTPPAPLPSEELQEPVQLEEEFNPAISVAAKRSHQHQLPLDPSRRYLRLKLC</sequence>
<reference evidence="5" key="1">
    <citation type="submission" date="2015-12" db="EMBL/GenBank/DDBJ databases">
        <title>Update maize B73 reference genome by single molecule sequencing technologies.</title>
        <authorList>
            <consortium name="Maize Genome Sequencing Project"/>
            <person name="Ware D."/>
        </authorList>
    </citation>
    <scope>NUCLEOTIDE SEQUENCE</scope>
    <source>
        <tissue evidence="5">Seedling</tissue>
    </source>
</reference>
<dbReference type="EMBL" id="CM000782">
    <property type="protein sequence ID" value="AQK81027.1"/>
    <property type="molecule type" value="Genomic_DNA"/>
</dbReference>
<feature type="region of interest" description="Disordered" evidence="4">
    <location>
        <begin position="356"/>
        <end position="383"/>
    </location>
</feature>
<gene>
    <name evidence="5" type="ORF">ZEAMMB73_Zm00001d036447</name>
</gene>
<dbReference type="InterPro" id="IPR030482">
    <property type="entry name" value="PDRG1"/>
</dbReference>
<proteinExistence type="predicted"/>
<evidence type="ECO:0000256" key="4">
    <source>
        <dbReference type="SAM" id="MobiDB-lite"/>
    </source>
</evidence>
<dbReference type="EMBL" id="CM000782">
    <property type="protein sequence ID" value="AQK81024.1"/>
    <property type="molecule type" value="Genomic_DNA"/>
</dbReference>
<accession>A0A1D6LN85</accession>
<dbReference type="ExpressionAtlas" id="A0A1D6LN85">
    <property type="expression patterns" value="baseline and differential"/>
</dbReference>
<evidence type="ECO:0000256" key="2">
    <source>
        <dbReference type="ARBA" id="ARBA00022490"/>
    </source>
</evidence>